<evidence type="ECO:0000313" key="1">
    <source>
        <dbReference type="EMBL" id="RDU73492.1"/>
    </source>
</evidence>
<dbReference type="Proteomes" id="UP000256424">
    <property type="component" value="Unassembled WGS sequence"/>
</dbReference>
<dbReference type="PANTHER" id="PTHR35866:SF1">
    <property type="entry name" value="YKGJ FAMILY CYSTEINE CLUSTER PROTEIN"/>
    <property type="match status" value="1"/>
</dbReference>
<dbReference type="Pfam" id="PF03692">
    <property type="entry name" value="CxxCxxCC"/>
    <property type="match status" value="1"/>
</dbReference>
<dbReference type="PANTHER" id="PTHR35866">
    <property type="entry name" value="PUTATIVE-RELATED"/>
    <property type="match status" value="1"/>
</dbReference>
<keyword evidence="2" id="KW-1185">Reference proteome</keyword>
<protein>
    <submittedName>
        <fullName evidence="1">YkgJ family cysteine cluster protein</fullName>
    </submittedName>
</protein>
<gene>
    <name evidence="1" type="ORF">CQA66_01875</name>
</gene>
<accession>A0A3D8J7U8</accession>
<name>A0A3D8J7U8_9HELI</name>
<reference evidence="1 2" key="1">
    <citation type="submission" date="2018-04" db="EMBL/GenBank/DDBJ databases">
        <title>Novel Campyloabacter and Helicobacter Species and Strains.</title>
        <authorList>
            <person name="Mannion A.J."/>
            <person name="Shen Z."/>
            <person name="Fox J.G."/>
        </authorList>
    </citation>
    <scope>NUCLEOTIDE SEQUENCE [LARGE SCALE GENOMIC DNA]</scope>
    <source>
        <strain evidence="1 2">MIT 97-5075</strain>
    </source>
</reference>
<sequence>MYLSHIQKDGFNFTFNPNKCLECGGKCCYGESGYIFLSIDEMMAIAQFLNIPFEDMCLQYIKKIGYRFSLIEKACKDTKMGMSCIFFNEDSMQCNIYPVRPKQCQSFPFWNMYKEHHSNKKENQQELVKRCIGVIL</sequence>
<evidence type="ECO:0000313" key="2">
    <source>
        <dbReference type="Proteomes" id="UP000256424"/>
    </source>
</evidence>
<dbReference type="EMBL" id="NXLW01000002">
    <property type="protein sequence ID" value="RDU73492.1"/>
    <property type="molecule type" value="Genomic_DNA"/>
</dbReference>
<dbReference type="InterPro" id="IPR005358">
    <property type="entry name" value="Puta_zinc/iron-chelating_dom"/>
</dbReference>
<organism evidence="1 2">
    <name type="scientific">Helicobacter aurati</name>
    <dbReference type="NCBI Taxonomy" id="137778"/>
    <lineage>
        <taxon>Bacteria</taxon>
        <taxon>Pseudomonadati</taxon>
        <taxon>Campylobacterota</taxon>
        <taxon>Epsilonproteobacteria</taxon>
        <taxon>Campylobacterales</taxon>
        <taxon>Helicobacteraceae</taxon>
        <taxon>Helicobacter</taxon>
    </lineage>
</organism>
<comment type="caution">
    <text evidence="1">The sequence shown here is derived from an EMBL/GenBank/DDBJ whole genome shotgun (WGS) entry which is preliminary data.</text>
</comment>
<dbReference type="AlphaFoldDB" id="A0A3D8J7U8"/>
<proteinExistence type="predicted"/>
<dbReference type="OrthoDB" id="9810361at2"/>